<dbReference type="AlphaFoldDB" id="M7BDX8"/>
<name>M7BDX8_CHEMY</name>
<dbReference type="EMBL" id="KB526247">
    <property type="protein sequence ID" value="EMP36166.1"/>
    <property type="molecule type" value="Genomic_DNA"/>
</dbReference>
<reference evidence="2" key="1">
    <citation type="journal article" date="2013" name="Nat. Genet.">
        <title>The draft genomes of soft-shell turtle and green sea turtle yield insights into the development and evolution of the turtle-specific body plan.</title>
        <authorList>
            <person name="Wang Z."/>
            <person name="Pascual-Anaya J."/>
            <person name="Zadissa A."/>
            <person name="Li W."/>
            <person name="Niimura Y."/>
            <person name="Huang Z."/>
            <person name="Li C."/>
            <person name="White S."/>
            <person name="Xiong Z."/>
            <person name="Fang D."/>
            <person name="Wang B."/>
            <person name="Ming Y."/>
            <person name="Chen Y."/>
            <person name="Zheng Y."/>
            <person name="Kuraku S."/>
            <person name="Pignatelli M."/>
            <person name="Herrero J."/>
            <person name="Beal K."/>
            <person name="Nozawa M."/>
            <person name="Li Q."/>
            <person name="Wang J."/>
            <person name="Zhang H."/>
            <person name="Yu L."/>
            <person name="Shigenobu S."/>
            <person name="Wang J."/>
            <person name="Liu J."/>
            <person name="Flicek P."/>
            <person name="Searle S."/>
            <person name="Wang J."/>
            <person name="Kuratani S."/>
            <person name="Yin Y."/>
            <person name="Aken B."/>
            <person name="Zhang G."/>
            <person name="Irie N."/>
        </authorList>
    </citation>
    <scope>NUCLEOTIDE SEQUENCE [LARGE SCALE GENOMIC DNA]</scope>
</reference>
<evidence type="ECO:0000313" key="2">
    <source>
        <dbReference type="Proteomes" id="UP000031443"/>
    </source>
</evidence>
<organism evidence="1 2">
    <name type="scientific">Chelonia mydas</name>
    <name type="common">Green sea-turtle</name>
    <name type="synonym">Chelonia agassizi</name>
    <dbReference type="NCBI Taxonomy" id="8469"/>
    <lineage>
        <taxon>Eukaryota</taxon>
        <taxon>Metazoa</taxon>
        <taxon>Chordata</taxon>
        <taxon>Craniata</taxon>
        <taxon>Vertebrata</taxon>
        <taxon>Euteleostomi</taxon>
        <taxon>Archelosauria</taxon>
        <taxon>Testudinata</taxon>
        <taxon>Testudines</taxon>
        <taxon>Cryptodira</taxon>
        <taxon>Durocryptodira</taxon>
        <taxon>Americhelydia</taxon>
        <taxon>Chelonioidea</taxon>
        <taxon>Cheloniidae</taxon>
        <taxon>Chelonia</taxon>
    </lineage>
</organism>
<protein>
    <submittedName>
        <fullName evidence="1">Uncharacterized protein</fullName>
    </submittedName>
</protein>
<keyword evidence="2" id="KW-1185">Reference proteome</keyword>
<proteinExistence type="predicted"/>
<accession>M7BDX8</accession>
<dbReference type="Proteomes" id="UP000031443">
    <property type="component" value="Unassembled WGS sequence"/>
</dbReference>
<gene>
    <name evidence="1" type="ORF">UY3_06688</name>
</gene>
<evidence type="ECO:0000313" key="1">
    <source>
        <dbReference type="EMBL" id="EMP36166.1"/>
    </source>
</evidence>
<sequence length="162" mass="18086">MDSERLMRAYKETRQYRSASEAVVTAHQQTCHCQKRVLRKDLKVDNEVALLMFTGSFSQATPPEREAQAESTGECQPLTYRCEDTTGSRRFGGGGEKHGTGHGTLTCKTLTNFCMEFQERVGTAQSCINHFVVFISATDHPLGYLANCYMLPEEVILPGKRG</sequence>